<proteinExistence type="predicted"/>
<comment type="caution">
    <text evidence="2">The sequence shown here is derived from an EMBL/GenBank/DDBJ whole genome shotgun (WGS) entry which is preliminary data.</text>
</comment>
<dbReference type="SMART" id="SM01118">
    <property type="entry name" value="CYTH"/>
    <property type="match status" value="1"/>
</dbReference>
<accession>A0ABN2WMB7</accession>
<keyword evidence="3" id="KW-1185">Reference proteome</keyword>
<dbReference type="CDD" id="cd07890">
    <property type="entry name" value="CYTH-like_AC_IV-like"/>
    <property type="match status" value="1"/>
</dbReference>
<gene>
    <name evidence="2" type="primary">cyaB</name>
    <name evidence="2" type="ORF">GCM10009759_23180</name>
</gene>
<protein>
    <submittedName>
        <fullName evidence="2">Class IV adenylate cyclase</fullName>
    </submittedName>
</protein>
<evidence type="ECO:0000259" key="1">
    <source>
        <dbReference type="PROSITE" id="PS51707"/>
    </source>
</evidence>
<dbReference type="Pfam" id="PF01928">
    <property type="entry name" value="CYTH"/>
    <property type="match status" value="1"/>
</dbReference>
<dbReference type="Proteomes" id="UP001500897">
    <property type="component" value="Unassembled WGS sequence"/>
</dbReference>
<name>A0ABN2WMB7_9ACTN</name>
<dbReference type="PANTHER" id="PTHR21028:SF2">
    <property type="entry name" value="CYTH DOMAIN-CONTAINING PROTEIN"/>
    <property type="match status" value="1"/>
</dbReference>
<dbReference type="SUPFAM" id="SSF55154">
    <property type="entry name" value="CYTH-like phosphatases"/>
    <property type="match status" value="1"/>
</dbReference>
<feature type="domain" description="CYTH" evidence="1">
    <location>
        <begin position="14"/>
        <end position="196"/>
    </location>
</feature>
<dbReference type="InterPro" id="IPR008173">
    <property type="entry name" value="Adenylyl_cyclase_CyaB"/>
</dbReference>
<evidence type="ECO:0000313" key="2">
    <source>
        <dbReference type="EMBL" id="GAA2095201.1"/>
    </source>
</evidence>
<evidence type="ECO:0000313" key="3">
    <source>
        <dbReference type="Proteomes" id="UP001500897"/>
    </source>
</evidence>
<dbReference type="Gene3D" id="2.40.320.10">
    <property type="entry name" value="Hypothetical Protein Pfu-838710-001"/>
    <property type="match status" value="1"/>
</dbReference>
<sequence>MELRTHRPTEDQVAIEAELKARVHDPEGVLAALEAAYGPGRGEVYRDTYYDDPAGLLTSGDRELRIRTVYGGGRTRTVLTYKGARVDEASGSKPEHETGVDDPAAAHAILRGLGHLPRIAFEKHCRNYGFTADGRRLLATLVRVPEIDGTFLEVETSAADPADLPAALAVVRGVLHGLGITERDLTTELYTDAVAAARPPERAHDGFNSGPAEWI</sequence>
<reference evidence="2 3" key="1">
    <citation type="journal article" date="2019" name="Int. J. Syst. Evol. Microbiol.">
        <title>The Global Catalogue of Microorganisms (GCM) 10K type strain sequencing project: providing services to taxonomists for standard genome sequencing and annotation.</title>
        <authorList>
            <consortium name="The Broad Institute Genomics Platform"/>
            <consortium name="The Broad Institute Genome Sequencing Center for Infectious Disease"/>
            <person name="Wu L."/>
            <person name="Ma J."/>
        </authorList>
    </citation>
    <scope>NUCLEOTIDE SEQUENCE [LARGE SCALE GENOMIC DNA]</scope>
    <source>
        <strain evidence="2 3">JCM 14559</strain>
    </source>
</reference>
<organism evidence="2 3">
    <name type="scientific">Kitasatospora saccharophila</name>
    <dbReference type="NCBI Taxonomy" id="407973"/>
    <lineage>
        <taxon>Bacteria</taxon>
        <taxon>Bacillati</taxon>
        <taxon>Actinomycetota</taxon>
        <taxon>Actinomycetes</taxon>
        <taxon>Kitasatosporales</taxon>
        <taxon>Streptomycetaceae</taxon>
        <taxon>Kitasatospora</taxon>
    </lineage>
</organism>
<dbReference type="InterPro" id="IPR033469">
    <property type="entry name" value="CYTH-like_dom_sf"/>
</dbReference>
<dbReference type="InterPro" id="IPR023577">
    <property type="entry name" value="CYTH_domain"/>
</dbReference>
<dbReference type="PROSITE" id="PS51707">
    <property type="entry name" value="CYTH"/>
    <property type="match status" value="1"/>
</dbReference>
<dbReference type="PANTHER" id="PTHR21028">
    <property type="entry name" value="SI:CH211-156B7.4"/>
    <property type="match status" value="1"/>
</dbReference>
<dbReference type="EMBL" id="BAAANS010000012">
    <property type="protein sequence ID" value="GAA2095201.1"/>
    <property type="molecule type" value="Genomic_DNA"/>
</dbReference>